<dbReference type="PANTHER" id="PTHR22943:SF248">
    <property type="entry name" value="SEVEN TM RECEPTOR"/>
    <property type="match status" value="1"/>
</dbReference>
<dbReference type="AlphaFoldDB" id="A0A2A6C382"/>
<organism evidence="1 2">
    <name type="scientific">Pristionchus pacificus</name>
    <name type="common">Parasitic nematode worm</name>
    <dbReference type="NCBI Taxonomy" id="54126"/>
    <lineage>
        <taxon>Eukaryota</taxon>
        <taxon>Metazoa</taxon>
        <taxon>Ecdysozoa</taxon>
        <taxon>Nematoda</taxon>
        <taxon>Chromadorea</taxon>
        <taxon>Rhabditida</taxon>
        <taxon>Rhabditina</taxon>
        <taxon>Diplogasteromorpha</taxon>
        <taxon>Diplogasteroidea</taxon>
        <taxon>Neodiplogasteridae</taxon>
        <taxon>Pristionchus</taxon>
    </lineage>
</organism>
<accession>A0A8R1YFB8</accession>
<evidence type="ECO:0000313" key="1">
    <source>
        <dbReference type="EnsemblMetazoa" id="PPA21458.1"/>
    </source>
</evidence>
<accession>A0A2A6C382</accession>
<sequence>MDFHLTVTNYVGTLSTLVNALFVILIIACPPNNLGLFRSQYYVGAFASLFFAATQLWSANFFYVNGTTFLLFSARSSGTTAFLLFAAALNLQFMMLGANFAARYAAVRGGMVRFYLTNHILFYSATLAGVFVEYIPPILFLSPTSDTRNIADTAYSEMLNIDFLNDYYFISTYEARFSITLTRNIFHLTFGSQFVHKSVFLMVIAFQCSQLLIMLVCGVATYFHISKHTLSKKLREVNNRLLRARSVLLFSLFVSALSVRVDASSISPILSCIMSFGTLFNPFVDITLTPDYRRRFVIIPISLLVIVISAQNTRQQMDKCKGQMTTRVSSETDLTLRFGIIMGLTLLSTGEAVVDNLSQSRKDRLKNYYFTDADQEGLCVQQMRLRISNETDLPLSIAIYAALFLHLTGATVIGSLSNNQKYRLKNYYMNDEMFTNVLLLVNLLLLFGADAQIKRETMAQCTAQMRQRVSNESDFILAIAINSALYLEFTGDKVIGGLSTTQKSRLKNFYMNDECMPFQELAEWYQPSSHW</sequence>
<reference evidence="1" key="2">
    <citation type="submission" date="2022-06" db="UniProtKB">
        <authorList>
            <consortium name="EnsemblMetazoa"/>
        </authorList>
    </citation>
    <scope>IDENTIFICATION</scope>
    <source>
        <strain evidence="1">PS312</strain>
    </source>
</reference>
<dbReference type="EnsemblMetazoa" id="PPA21458.1">
    <property type="protein sequence ID" value="PPA21458.1"/>
    <property type="gene ID" value="WBGene00111012"/>
</dbReference>
<name>A0A2A6C382_PRIPA</name>
<evidence type="ECO:0000313" key="2">
    <source>
        <dbReference type="Proteomes" id="UP000005239"/>
    </source>
</evidence>
<dbReference type="PANTHER" id="PTHR22943">
    <property type="entry name" value="7-TRANSMEMBRANE DOMAIN RECEPTOR C.ELEGANS"/>
    <property type="match status" value="1"/>
</dbReference>
<protein>
    <submittedName>
        <fullName evidence="1">Uncharacterized protein</fullName>
    </submittedName>
</protein>
<reference evidence="2" key="1">
    <citation type="journal article" date="2008" name="Nat. Genet.">
        <title>The Pristionchus pacificus genome provides a unique perspective on nematode lifestyle and parasitism.</title>
        <authorList>
            <person name="Dieterich C."/>
            <person name="Clifton S.W."/>
            <person name="Schuster L.N."/>
            <person name="Chinwalla A."/>
            <person name="Delehaunty K."/>
            <person name="Dinkelacker I."/>
            <person name="Fulton L."/>
            <person name="Fulton R."/>
            <person name="Godfrey J."/>
            <person name="Minx P."/>
            <person name="Mitreva M."/>
            <person name="Roeseler W."/>
            <person name="Tian H."/>
            <person name="Witte H."/>
            <person name="Yang S.P."/>
            <person name="Wilson R.K."/>
            <person name="Sommer R.J."/>
        </authorList>
    </citation>
    <scope>NUCLEOTIDE SEQUENCE [LARGE SCALE GENOMIC DNA]</scope>
    <source>
        <strain evidence="2">PS312</strain>
    </source>
</reference>
<keyword evidence="2" id="KW-1185">Reference proteome</keyword>
<dbReference type="Pfam" id="PF10326">
    <property type="entry name" value="7TM_GPCR_Str"/>
    <property type="match status" value="1"/>
</dbReference>
<gene>
    <name evidence="1" type="primary">WBGene00111012</name>
</gene>
<dbReference type="InterPro" id="IPR019428">
    <property type="entry name" value="7TM_GPCR_serpentine_rcpt_Str"/>
</dbReference>
<dbReference type="Proteomes" id="UP000005239">
    <property type="component" value="Unassembled WGS sequence"/>
</dbReference>
<proteinExistence type="predicted"/>